<evidence type="ECO:0000256" key="1">
    <source>
        <dbReference type="ARBA" id="ARBA00004141"/>
    </source>
</evidence>
<reference evidence="9 10" key="1">
    <citation type="submission" date="2015-06" db="EMBL/GenBank/DDBJ databases">
        <title>Talaromyces atroroseus IBT 11181 draft genome.</title>
        <authorList>
            <person name="Rasmussen K.B."/>
            <person name="Rasmussen S."/>
            <person name="Petersen B."/>
            <person name="Sicheritz-Ponten T."/>
            <person name="Mortensen U.H."/>
            <person name="Thrane U."/>
        </authorList>
    </citation>
    <scope>NUCLEOTIDE SEQUENCE [LARGE SCALE GENOMIC DNA]</scope>
    <source>
        <strain evidence="9 10">IBT 11181</strain>
    </source>
</reference>
<feature type="transmembrane region" description="Helical" evidence="7">
    <location>
        <begin position="293"/>
        <end position="310"/>
    </location>
</feature>
<feature type="transmembrane region" description="Helical" evidence="7">
    <location>
        <begin position="384"/>
        <end position="408"/>
    </location>
</feature>
<dbReference type="InterPro" id="IPR036259">
    <property type="entry name" value="MFS_trans_sf"/>
</dbReference>
<dbReference type="Gene3D" id="1.20.1250.20">
    <property type="entry name" value="MFS general substrate transporter like domains"/>
    <property type="match status" value="2"/>
</dbReference>
<evidence type="ECO:0000313" key="9">
    <source>
        <dbReference type="EMBL" id="OKL61426.1"/>
    </source>
</evidence>
<dbReference type="PANTHER" id="PTHR43791">
    <property type="entry name" value="PERMEASE-RELATED"/>
    <property type="match status" value="1"/>
</dbReference>
<feature type="transmembrane region" description="Helical" evidence="7">
    <location>
        <begin position="120"/>
        <end position="138"/>
    </location>
</feature>
<evidence type="ECO:0000259" key="8">
    <source>
        <dbReference type="PROSITE" id="PS50850"/>
    </source>
</evidence>
<name>A0A225B2E9_TALAT</name>
<gene>
    <name evidence="9" type="ORF">UA08_03145</name>
</gene>
<feature type="transmembrane region" description="Helical" evidence="7">
    <location>
        <begin position="144"/>
        <end position="167"/>
    </location>
</feature>
<feature type="transmembrane region" description="Helical" evidence="7">
    <location>
        <begin position="179"/>
        <end position="200"/>
    </location>
</feature>
<dbReference type="SUPFAM" id="SSF103473">
    <property type="entry name" value="MFS general substrate transporter"/>
    <property type="match status" value="1"/>
</dbReference>
<evidence type="ECO:0000313" key="10">
    <source>
        <dbReference type="Proteomes" id="UP000214365"/>
    </source>
</evidence>
<dbReference type="GO" id="GO:0016020">
    <property type="term" value="C:membrane"/>
    <property type="evidence" value="ECO:0007669"/>
    <property type="project" value="UniProtKB-SubCell"/>
</dbReference>
<dbReference type="PANTHER" id="PTHR43791:SF32">
    <property type="entry name" value="MAJOR FACILITATOR SUPERFAMILY (MFS) PROFILE DOMAIN-CONTAINING PROTEIN"/>
    <property type="match status" value="1"/>
</dbReference>
<feature type="region of interest" description="Disordered" evidence="6">
    <location>
        <begin position="1"/>
        <end position="34"/>
    </location>
</feature>
<dbReference type="GeneID" id="31002900"/>
<keyword evidence="5 7" id="KW-0472">Membrane</keyword>
<dbReference type="InterPro" id="IPR011701">
    <property type="entry name" value="MFS"/>
</dbReference>
<feature type="domain" description="Major facilitator superfamily (MFS) profile" evidence="8">
    <location>
        <begin position="53"/>
        <end position="472"/>
    </location>
</feature>
<organism evidence="9 10">
    <name type="scientific">Talaromyces atroroseus</name>
    <dbReference type="NCBI Taxonomy" id="1441469"/>
    <lineage>
        <taxon>Eukaryota</taxon>
        <taxon>Fungi</taxon>
        <taxon>Dikarya</taxon>
        <taxon>Ascomycota</taxon>
        <taxon>Pezizomycotina</taxon>
        <taxon>Eurotiomycetes</taxon>
        <taxon>Eurotiomycetidae</taxon>
        <taxon>Eurotiales</taxon>
        <taxon>Trichocomaceae</taxon>
        <taxon>Talaromyces</taxon>
        <taxon>Talaromyces sect. Trachyspermi</taxon>
    </lineage>
</organism>
<feature type="transmembrane region" description="Helical" evidence="7">
    <location>
        <begin position="420"/>
        <end position="440"/>
    </location>
</feature>
<feature type="transmembrane region" description="Helical" evidence="7">
    <location>
        <begin position="452"/>
        <end position="471"/>
    </location>
</feature>
<protein>
    <recommendedName>
        <fullName evidence="8">Major facilitator superfamily (MFS) profile domain-containing protein</fullName>
    </recommendedName>
</protein>
<dbReference type="Proteomes" id="UP000214365">
    <property type="component" value="Unassembled WGS sequence"/>
</dbReference>
<evidence type="ECO:0000256" key="7">
    <source>
        <dbReference type="SAM" id="Phobius"/>
    </source>
</evidence>
<evidence type="ECO:0000256" key="2">
    <source>
        <dbReference type="ARBA" id="ARBA00022448"/>
    </source>
</evidence>
<keyword evidence="10" id="KW-1185">Reference proteome</keyword>
<comment type="caution">
    <text evidence="9">The sequence shown here is derived from an EMBL/GenBank/DDBJ whole genome shotgun (WGS) entry which is preliminary data.</text>
</comment>
<feature type="transmembrane region" description="Helical" evidence="7">
    <location>
        <begin position="212"/>
        <end position="234"/>
    </location>
</feature>
<dbReference type="RefSeq" id="XP_020121547.1">
    <property type="nucleotide sequence ID" value="XM_020266143.1"/>
</dbReference>
<dbReference type="STRING" id="1441469.A0A225B2E9"/>
<evidence type="ECO:0000256" key="6">
    <source>
        <dbReference type="SAM" id="MobiDB-lite"/>
    </source>
</evidence>
<keyword evidence="2" id="KW-0813">Transport</keyword>
<dbReference type="PROSITE" id="PS50850">
    <property type="entry name" value="MFS"/>
    <property type="match status" value="1"/>
</dbReference>
<evidence type="ECO:0000256" key="4">
    <source>
        <dbReference type="ARBA" id="ARBA00022989"/>
    </source>
</evidence>
<feature type="transmembrane region" description="Helical" evidence="7">
    <location>
        <begin position="360"/>
        <end position="378"/>
    </location>
</feature>
<dbReference type="InterPro" id="IPR020846">
    <property type="entry name" value="MFS_dom"/>
</dbReference>
<accession>A0A225B2E9</accession>
<dbReference type="Pfam" id="PF07690">
    <property type="entry name" value="MFS_1"/>
    <property type="match status" value="1"/>
</dbReference>
<keyword evidence="4 7" id="KW-1133">Transmembrane helix</keyword>
<comment type="subcellular location">
    <subcellularLocation>
        <location evidence="1">Membrane</location>
        <topology evidence="1">Multi-pass membrane protein</topology>
    </subcellularLocation>
</comment>
<feature type="transmembrane region" description="Helical" evidence="7">
    <location>
        <begin position="330"/>
        <end position="348"/>
    </location>
</feature>
<dbReference type="OrthoDB" id="2985014at2759"/>
<feature type="region of interest" description="Disordered" evidence="6">
    <location>
        <begin position="489"/>
        <end position="509"/>
    </location>
</feature>
<dbReference type="AlphaFoldDB" id="A0A225B2E9"/>
<dbReference type="EMBL" id="LFMY01000004">
    <property type="protein sequence ID" value="OKL61426.1"/>
    <property type="molecule type" value="Genomic_DNA"/>
</dbReference>
<keyword evidence="3 7" id="KW-0812">Transmembrane</keyword>
<sequence length="509" mass="55853">MSTQEQLKGSYTKEEPLSDGDAAESGPGPAEGIVMDWTPREEAAVRHKTDFILLPILGLAFFALQLDRGNISAALTSTITTDLGIDTNQINVGTQLLSAGIVITEIPSNIILQRIGPQRWLAGQLFAWGLVATFQAFVKTYPAYLATRILLGLFEGGFIPGALYYISTWYKRDETSLRITFFFFGQIFAGATTSLISAGLLKLSGKGGLAGWQWIFLVEGLITIFAATVFVLLLPPRVGNGRPLASFGRWSYFTERESRIIQHRVLLDDPRKARGHIKITGRNIIDTVRQPRVIQHFFITLVSMSAVQGLTQYTPTMIKSLGFSAVRANALTSVPVYCSMVILVILSYLSDKFGHRGPAVLFGATWNVITYACFRGTSVHSSRWHRYGVIVAADLFYAGVHVLNVGWLSFYCKTPQERSVAMALVVMAANASGISGSQIFRTSDAPLYRHALTAVCALAGVAWVQVLALNLQSWYFQSKQKKNQVVVASETGTDSTEVGLPSSEWESEK</sequence>
<dbReference type="GO" id="GO:0022857">
    <property type="term" value="F:transmembrane transporter activity"/>
    <property type="evidence" value="ECO:0007669"/>
    <property type="project" value="InterPro"/>
</dbReference>
<evidence type="ECO:0000256" key="5">
    <source>
        <dbReference type="ARBA" id="ARBA00023136"/>
    </source>
</evidence>
<proteinExistence type="predicted"/>
<evidence type="ECO:0000256" key="3">
    <source>
        <dbReference type="ARBA" id="ARBA00022692"/>
    </source>
</evidence>